<evidence type="ECO:0000313" key="2">
    <source>
        <dbReference type="Proteomes" id="UP001472677"/>
    </source>
</evidence>
<organism evidence="1 2">
    <name type="scientific">Hibiscus sabdariffa</name>
    <name type="common">roselle</name>
    <dbReference type="NCBI Taxonomy" id="183260"/>
    <lineage>
        <taxon>Eukaryota</taxon>
        <taxon>Viridiplantae</taxon>
        <taxon>Streptophyta</taxon>
        <taxon>Embryophyta</taxon>
        <taxon>Tracheophyta</taxon>
        <taxon>Spermatophyta</taxon>
        <taxon>Magnoliopsida</taxon>
        <taxon>eudicotyledons</taxon>
        <taxon>Gunneridae</taxon>
        <taxon>Pentapetalae</taxon>
        <taxon>rosids</taxon>
        <taxon>malvids</taxon>
        <taxon>Malvales</taxon>
        <taxon>Malvaceae</taxon>
        <taxon>Malvoideae</taxon>
        <taxon>Hibiscus</taxon>
    </lineage>
</organism>
<keyword evidence="2" id="KW-1185">Reference proteome</keyword>
<dbReference type="EMBL" id="JBBPBM010000034">
    <property type="protein sequence ID" value="KAK8532403.1"/>
    <property type="molecule type" value="Genomic_DNA"/>
</dbReference>
<protein>
    <submittedName>
        <fullName evidence="1">Uncharacterized protein</fullName>
    </submittedName>
</protein>
<gene>
    <name evidence="1" type="ORF">V6N12_053846</name>
</gene>
<proteinExistence type="predicted"/>
<reference evidence="1 2" key="1">
    <citation type="journal article" date="2024" name="G3 (Bethesda)">
        <title>Genome assembly of Hibiscus sabdariffa L. provides insights into metabolisms of medicinal natural products.</title>
        <authorList>
            <person name="Kim T."/>
        </authorList>
    </citation>
    <scope>NUCLEOTIDE SEQUENCE [LARGE SCALE GENOMIC DNA]</scope>
    <source>
        <strain evidence="1">TK-2024</strain>
        <tissue evidence="1">Old leaves</tissue>
    </source>
</reference>
<name>A0ABR2DBM8_9ROSI</name>
<comment type="caution">
    <text evidence="1">The sequence shown here is derived from an EMBL/GenBank/DDBJ whole genome shotgun (WGS) entry which is preliminary data.</text>
</comment>
<accession>A0ABR2DBM8</accession>
<dbReference type="Proteomes" id="UP001472677">
    <property type="component" value="Unassembled WGS sequence"/>
</dbReference>
<sequence>MNHWTNPVDPGGPRAEQLPHQVFKAAAFLSFYATEDMQSVATLIDSTSTASKIQQLQKAFAELESQRALTLNMKWKELEEHFSGLEK</sequence>
<evidence type="ECO:0000313" key="1">
    <source>
        <dbReference type="EMBL" id="KAK8532403.1"/>
    </source>
</evidence>